<gene>
    <name evidence="12" type="ORF">CC85DRAFT_323024</name>
</gene>
<accession>A0A0J0XFH2</accession>
<keyword evidence="13" id="KW-1185">Reference proteome</keyword>
<evidence type="ECO:0000256" key="1">
    <source>
        <dbReference type="ARBA" id="ARBA00004567"/>
    </source>
</evidence>
<dbReference type="InterPro" id="IPR012476">
    <property type="entry name" value="GLE1"/>
</dbReference>
<dbReference type="GO" id="GO:0005737">
    <property type="term" value="C:cytoplasm"/>
    <property type="evidence" value="ECO:0007669"/>
    <property type="project" value="TreeGrafter"/>
</dbReference>
<comment type="subcellular location">
    <subcellularLocation>
        <location evidence="1">Nucleus</location>
        <location evidence="1">Nuclear pore complex</location>
    </subcellularLocation>
</comment>
<dbReference type="STRING" id="879819.A0A0J0XFH2"/>
<dbReference type="AlphaFoldDB" id="A0A0J0XFH2"/>
<evidence type="ECO:0000256" key="7">
    <source>
        <dbReference type="ARBA" id="ARBA00023132"/>
    </source>
</evidence>
<sequence length="614" mass="69676">MKFAIPDSDSDDDYVAVVQDESGWLSDDSYVQEPPDLTRQPLSKLGMHIRKIFLSDSEDETSSEDDIGNGRRSHRKSKKSSVLRKPKPKYKYRPTQRWPQFEPSFADVVRDRRYDEYDKWVRETKAEAWNNGLRLMAKRQADFDQLRADALKEQELQQQQRRDSESNELMAMMQALQLRVEEEEKERTRQFEERKAKLWADIDEVIKMAERRHVEEQAALAAAEVKRKEEEAAQIVAAEKEALAKKAEAERLARQKAEKEAADRAERERAEKDAQAAQEAAQRAEAEEKAAADVTMRGRREWTKWVDIQKCMKSEVINPAKANRELRTSLKPTMRLINRWIGQVVNTQEKIIGVTNDLCAKFNEQLPSAPSAANPVVFGEQLHVPYYYLLSHTAKALVRQAVGEVAAKPEAAYPLARIVMGIMLRGHPAFGTVVFARLVKKCPWVVPYWPVRTEGQSRAEFEKSTGQLADESHDEYIRRMLGIVRLYFAVLAIPLASLARSLPTQPTPQQLVKLVPEEWRLPAAWTWVASALKAGLAKHPVVGPLLLAHIEAVGPALVKTYGPFQVGKVFAAEKAGVASGAIRCDTPATRSTITALVEEWEQKRQLPMPKGINW</sequence>
<feature type="region of interest" description="Disordered" evidence="11">
    <location>
        <begin position="57"/>
        <end position="96"/>
    </location>
</feature>
<dbReference type="Pfam" id="PF07817">
    <property type="entry name" value="GLE1"/>
    <property type="match status" value="1"/>
</dbReference>
<dbReference type="EMBL" id="KQ087248">
    <property type="protein sequence ID" value="KLT39798.1"/>
    <property type="molecule type" value="Genomic_DNA"/>
</dbReference>
<keyword evidence="7" id="KW-0906">Nuclear pore complex</keyword>
<dbReference type="GO" id="GO:0016973">
    <property type="term" value="P:poly(A)+ mRNA export from nucleus"/>
    <property type="evidence" value="ECO:0007669"/>
    <property type="project" value="InterPro"/>
</dbReference>
<feature type="compositionally biased region" description="Acidic residues" evidence="11">
    <location>
        <begin position="57"/>
        <end position="67"/>
    </location>
</feature>
<dbReference type="Proteomes" id="UP000053611">
    <property type="component" value="Unassembled WGS sequence"/>
</dbReference>
<organism evidence="12 13">
    <name type="scientific">Cutaneotrichosporon oleaginosum</name>
    <dbReference type="NCBI Taxonomy" id="879819"/>
    <lineage>
        <taxon>Eukaryota</taxon>
        <taxon>Fungi</taxon>
        <taxon>Dikarya</taxon>
        <taxon>Basidiomycota</taxon>
        <taxon>Agaricomycotina</taxon>
        <taxon>Tremellomycetes</taxon>
        <taxon>Trichosporonales</taxon>
        <taxon>Trichosporonaceae</taxon>
        <taxon>Cutaneotrichosporon</taxon>
    </lineage>
</organism>
<dbReference type="PANTHER" id="PTHR12960">
    <property type="entry name" value="GLE-1-RELATED"/>
    <property type="match status" value="1"/>
</dbReference>
<proteinExistence type="inferred from homology"/>
<keyword evidence="3" id="KW-0813">Transport</keyword>
<feature type="compositionally biased region" description="Basic and acidic residues" evidence="11">
    <location>
        <begin position="282"/>
        <end position="292"/>
    </location>
</feature>
<keyword evidence="5" id="KW-0653">Protein transport</keyword>
<dbReference type="RefSeq" id="XP_018276289.1">
    <property type="nucleotide sequence ID" value="XM_018426224.1"/>
</dbReference>
<dbReference type="GO" id="GO:0015031">
    <property type="term" value="P:protein transport"/>
    <property type="evidence" value="ECO:0007669"/>
    <property type="project" value="UniProtKB-KW"/>
</dbReference>
<protein>
    <recommendedName>
        <fullName evidence="9">mRNA export factor GLE1</fullName>
    </recommendedName>
    <alternativeName>
        <fullName evidence="10">Nucleoporin GLE1</fullName>
    </alternativeName>
</protein>
<dbReference type="InterPro" id="IPR038506">
    <property type="entry name" value="GLE1-like_sf"/>
</dbReference>
<evidence type="ECO:0000256" key="11">
    <source>
        <dbReference type="SAM" id="MobiDB-lite"/>
    </source>
</evidence>
<evidence type="ECO:0000256" key="3">
    <source>
        <dbReference type="ARBA" id="ARBA00022448"/>
    </source>
</evidence>
<keyword evidence="4" id="KW-0509">mRNA transport</keyword>
<feature type="compositionally biased region" description="Basic and acidic residues" evidence="11">
    <location>
        <begin position="254"/>
        <end position="274"/>
    </location>
</feature>
<evidence type="ECO:0000313" key="13">
    <source>
        <dbReference type="Proteomes" id="UP000053611"/>
    </source>
</evidence>
<dbReference type="Gene3D" id="1.25.40.510">
    <property type="entry name" value="GLE1-like"/>
    <property type="match status" value="1"/>
</dbReference>
<dbReference type="GeneID" id="28986827"/>
<dbReference type="GO" id="GO:0044614">
    <property type="term" value="C:nuclear pore cytoplasmic filaments"/>
    <property type="evidence" value="ECO:0007669"/>
    <property type="project" value="TreeGrafter"/>
</dbReference>
<evidence type="ECO:0000256" key="2">
    <source>
        <dbReference type="ARBA" id="ARBA00011056"/>
    </source>
</evidence>
<dbReference type="OrthoDB" id="420884at2759"/>
<evidence type="ECO:0000256" key="10">
    <source>
        <dbReference type="ARBA" id="ARBA00029983"/>
    </source>
</evidence>
<feature type="region of interest" description="Disordered" evidence="11">
    <location>
        <begin position="254"/>
        <end position="292"/>
    </location>
</feature>
<dbReference type="PANTHER" id="PTHR12960:SF0">
    <property type="entry name" value="MRNA EXPORT FACTOR GLE1"/>
    <property type="match status" value="1"/>
</dbReference>
<comment type="similarity">
    <text evidence="2">Belongs to the GLE1 family.</text>
</comment>
<name>A0A0J0XFH2_9TREE</name>
<dbReference type="GO" id="GO:0005543">
    <property type="term" value="F:phospholipid binding"/>
    <property type="evidence" value="ECO:0007669"/>
    <property type="project" value="TreeGrafter"/>
</dbReference>
<evidence type="ECO:0000256" key="9">
    <source>
        <dbReference type="ARBA" id="ARBA00026227"/>
    </source>
</evidence>
<dbReference type="GO" id="GO:0031369">
    <property type="term" value="F:translation initiation factor binding"/>
    <property type="evidence" value="ECO:0007669"/>
    <property type="project" value="TreeGrafter"/>
</dbReference>
<keyword evidence="8" id="KW-0539">Nucleus</keyword>
<evidence type="ECO:0000256" key="8">
    <source>
        <dbReference type="ARBA" id="ARBA00023242"/>
    </source>
</evidence>
<evidence type="ECO:0000256" key="6">
    <source>
        <dbReference type="ARBA" id="ARBA00023010"/>
    </source>
</evidence>
<evidence type="ECO:0000313" key="12">
    <source>
        <dbReference type="EMBL" id="KLT39798.1"/>
    </source>
</evidence>
<keyword evidence="6" id="KW-0811">Translocation</keyword>
<dbReference type="GO" id="GO:0000822">
    <property type="term" value="F:inositol hexakisphosphate binding"/>
    <property type="evidence" value="ECO:0007669"/>
    <property type="project" value="TreeGrafter"/>
</dbReference>
<reference evidence="12 13" key="1">
    <citation type="submission" date="2015-03" db="EMBL/GenBank/DDBJ databases">
        <title>Genomics and transcriptomics of the oil-accumulating basidiomycete yeast T. oleaginosus allow insights into substrate utilization and the diverse evolutionary trajectories of mating systems in fungi.</title>
        <authorList>
            <consortium name="DOE Joint Genome Institute"/>
            <person name="Kourist R."/>
            <person name="Kracht O."/>
            <person name="Bracharz F."/>
            <person name="Lipzen A."/>
            <person name="Nolan M."/>
            <person name="Ohm R."/>
            <person name="Grigoriev I."/>
            <person name="Sun S."/>
            <person name="Heitman J."/>
            <person name="Bruck T."/>
            <person name="Nowrousian M."/>
        </authorList>
    </citation>
    <scope>NUCLEOTIDE SEQUENCE [LARGE SCALE GENOMIC DNA]</scope>
    <source>
        <strain evidence="12 13">IBC0246</strain>
    </source>
</reference>
<evidence type="ECO:0000256" key="5">
    <source>
        <dbReference type="ARBA" id="ARBA00022927"/>
    </source>
</evidence>
<feature type="compositionally biased region" description="Basic residues" evidence="11">
    <location>
        <begin position="71"/>
        <end position="94"/>
    </location>
</feature>
<evidence type="ECO:0000256" key="4">
    <source>
        <dbReference type="ARBA" id="ARBA00022816"/>
    </source>
</evidence>